<feature type="domain" description="Rhodopsin" evidence="8">
    <location>
        <begin position="50"/>
        <end position="288"/>
    </location>
</feature>
<dbReference type="PANTHER" id="PTHR33048">
    <property type="entry name" value="PTH11-LIKE INTEGRAL MEMBRANE PROTEIN (AFU_ORTHOLOGUE AFUA_5G11245)"/>
    <property type="match status" value="1"/>
</dbReference>
<dbReference type="PANTHER" id="PTHR33048:SF124">
    <property type="entry name" value="INTEGRAL MEMBRANE PROTEIN"/>
    <property type="match status" value="1"/>
</dbReference>
<keyword evidence="10" id="KW-1185">Reference proteome</keyword>
<feature type="region of interest" description="Disordered" evidence="6">
    <location>
        <begin position="385"/>
        <end position="427"/>
    </location>
</feature>
<evidence type="ECO:0000256" key="3">
    <source>
        <dbReference type="ARBA" id="ARBA00022989"/>
    </source>
</evidence>
<proteinExistence type="inferred from homology"/>
<comment type="subcellular location">
    <subcellularLocation>
        <location evidence="1">Membrane</location>
        <topology evidence="1">Multi-pass membrane protein</topology>
    </subcellularLocation>
</comment>
<evidence type="ECO:0000256" key="5">
    <source>
        <dbReference type="ARBA" id="ARBA00038359"/>
    </source>
</evidence>
<accession>A0A6A5K937</accession>
<dbReference type="GO" id="GO:0016020">
    <property type="term" value="C:membrane"/>
    <property type="evidence" value="ECO:0007669"/>
    <property type="project" value="UniProtKB-SubCell"/>
</dbReference>
<dbReference type="InterPro" id="IPR052337">
    <property type="entry name" value="SAT4-like"/>
</dbReference>
<evidence type="ECO:0000256" key="7">
    <source>
        <dbReference type="SAM" id="Phobius"/>
    </source>
</evidence>
<evidence type="ECO:0000256" key="4">
    <source>
        <dbReference type="ARBA" id="ARBA00023136"/>
    </source>
</evidence>
<name>A0A6A5K937_9PLEO</name>
<comment type="similarity">
    <text evidence="5">Belongs to the SAT4 family.</text>
</comment>
<dbReference type="EMBL" id="ML975336">
    <property type="protein sequence ID" value="KAF1832526.1"/>
    <property type="molecule type" value="Genomic_DNA"/>
</dbReference>
<sequence length="427" mass="46887">MSNTNGTITLIPPPDGYVVDFENPQLHYVTESYTIAAVEMTLCLLFLMQRLYTKIVLMKSFQLEDALVIIAWIFCTATQVDLFIGLAGGAIGVHAWEMSIDKYAFYSRVILAAPLLYMPGTAAAKMSLALFYRRLNPNKIFQAFVWGTLIVSTAGYVACWFSLLFACKPIAAGWDPLLLPDAVCINIGAIYLSQATVGIVTDVFLMAIPIPTLVKLQMNTRKKLGLALIFCVGSLTIVTSIIRLVVLIPSLTSTDQPWVVGEGVLWIFIEANLLIMCCCLATLRRFMRHFAPRLIGEDSSTGKNSKPSNFRNQGLRTFGSAGTAKRTFDTLMQTNKTDNGIALSSIDDLDKTGGQTTTTKLKTKGKDSDSEEAILFERSVQVSYEDTHGLHNSDDREAGARGYGSESAVSHQPRIWTGGRRPSAHGR</sequence>
<evidence type="ECO:0000256" key="6">
    <source>
        <dbReference type="SAM" id="MobiDB-lite"/>
    </source>
</evidence>
<organism evidence="9 10">
    <name type="scientific">Decorospora gaudefroyi</name>
    <dbReference type="NCBI Taxonomy" id="184978"/>
    <lineage>
        <taxon>Eukaryota</taxon>
        <taxon>Fungi</taxon>
        <taxon>Dikarya</taxon>
        <taxon>Ascomycota</taxon>
        <taxon>Pezizomycotina</taxon>
        <taxon>Dothideomycetes</taxon>
        <taxon>Pleosporomycetidae</taxon>
        <taxon>Pleosporales</taxon>
        <taxon>Pleosporineae</taxon>
        <taxon>Pleosporaceae</taxon>
        <taxon>Decorospora</taxon>
    </lineage>
</organism>
<evidence type="ECO:0000313" key="10">
    <source>
        <dbReference type="Proteomes" id="UP000800040"/>
    </source>
</evidence>
<feature type="compositionally biased region" description="Basic and acidic residues" evidence="6">
    <location>
        <begin position="385"/>
        <end position="399"/>
    </location>
</feature>
<protein>
    <recommendedName>
        <fullName evidence="8">Rhodopsin domain-containing protein</fullName>
    </recommendedName>
</protein>
<feature type="transmembrane region" description="Helical" evidence="7">
    <location>
        <begin position="226"/>
        <end position="251"/>
    </location>
</feature>
<evidence type="ECO:0000259" key="8">
    <source>
        <dbReference type="Pfam" id="PF20684"/>
    </source>
</evidence>
<keyword evidence="2 7" id="KW-0812">Transmembrane</keyword>
<reference evidence="9" key="1">
    <citation type="submission" date="2020-01" db="EMBL/GenBank/DDBJ databases">
        <authorList>
            <consortium name="DOE Joint Genome Institute"/>
            <person name="Haridas S."/>
            <person name="Albert R."/>
            <person name="Binder M."/>
            <person name="Bloem J."/>
            <person name="Labutti K."/>
            <person name="Salamov A."/>
            <person name="Andreopoulos B."/>
            <person name="Baker S.E."/>
            <person name="Barry K."/>
            <person name="Bills G."/>
            <person name="Bluhm B.H."/>
            <person name="Cannon C."/>
            <person name="Castanera R."/>
            <person name="Culley D.E."/>
            <person name="Daum C."/>
            <person name="Ezra D."/>
            <person name="Gonzalez J.B."/>
            <person name="Henrissat B."/>
            <person name="Kuo A."/>
            <person name="Liang C."/>
            <person name="Lipzen A."/>
            <person name="Lutzoni F."/>
            <person name="Magnuson J."/>
            <person name="Mondo S."/>
            <person name="Nolan M."/>
            <person name="Ohm R."/>
            <person name="Pangilinan J."/>
            <person name="Park H.-J."/>
            <person name="Ramirez L."/>
            <person name="Alfaro M."/>
            <person name="Sun H."/>
            <person name="Tritt A."/>
            <person name="Yoshinaga Y."/>
            <person name="Zwiers L.-H."/>
            <person name="Turgeon B.G."/>
            <person name="Goodwin S.B."/>
            <person name="Spatafora J.W."/>
            <person name="Crous P.W."/>
            <person name="Grigoriev I.V."/>
        </authorList>
    </citation>
    <scope>NUCLEOTIDE SEQUENCE</scope>
    <source>
        <strain evidence="9">P77</strain>
    </source>
</reference>
<keyword evidence="3 7" id="KW-1133">Transmembrane helix</keyword>
<evidence type="ECO:0000313" key="9">
    <source>
        <dbReference type="EMBL" id="KAF1832526.1"/>
    </source>
</evidence>
<dbReference type="InterPro" id="IPR049326">
    <property type="entry name" value="Rhodopsin_dom_fungi"/>
</dbReference>
<feature type="transmembrane region" description="Helical" evidence="7">
    <location>
        <begin position="26"/>
        <end position="47"/>
    </location>
</feature>
<evidence type="ECO:0000256" key="1">
    <source>
        <dbReference type="ARBA" id="ARBA00004141"/>
    </source>
</evidence>
<dbReference type="Pfam" id="PF20684">
    <property type="entry name" value="Fung_rhodopsin"/>
    <property type="match status" value="1"/>
</dbReference>
<evidence type="ECO:0000256" key="2">
    <source>
        <dbReference type="ARBA" id="ARBA00022692"/>
    </source>
</evidence>
<feature type="transmembrane region" description="Helical" evidence="7">
    <location>
        <begin position="105"/>
        <end position="132"/>
    </location>
</feature>
<feature type="transmembrane region" description="Helical" evidence="7">
    <location>
        <begin position="263"/>
        <end position="283"/>
    </location>
</feature>
<dbReference type="Proteomes" id="UP000800040">
    <property type="component" value="Unassembled WGS sequence"/>
</dbReference>
<feature type="transmembrane region" description="Helical" evidence="7">
    <location>
        <begin position="144"/>
        <end position="171"/>
    </location>
</feature>
<feature type="transmembrane region" description="Helical" evidence="7">
    <location>
        <begin position="191"/>
        <end position="214"/>
    </location>
</feature>
<dbReference type="OrthoDB" id="5342292at2759"/>
<dbReference type="AlphaFoldDB" id="A0A6A5K937"/>
<feature type="transmembrane region" description="Helical" evidence="7">
    <location>
        <begin position="67"/>
        <end position="93"/>
    </location>
</feature>
<gene>
    <name evidence="9" type="ORF">BDW02DRAFT_631935</name>
</gene>
<keyword evidence="4 7" id="KW-0472">Membrane</keyword>